<evidence type="ECO:0000259" key="1">
    <source>
        <dbReference type="Pfam" id="PF20700"/>
    </source>
</evidence>
<gene>
    <name evidence="2" type="ORF">ALC60_07260</name>
</gene>
<protein>
    <recommendedName>
        <fullName evidence="1">Mutator-like transposase domain-containing protein</fullName>
    </recommendedName>
</protein>
<organism evidence="2 3">
    <name type="scientific">Mycetomoellerius zeteki</name>
    <dbReference type="NCBI Taxonomy" id="64791"/>
    <lineage>
        <taxon>Eukaryota</taxon>
        <taxon>Metazoa</taxon>
        <taxon>Ecdysozoa</taxon>
        <taxon>Arthropoda</taxon>
        <taxon>Hexapoda</taxon>
        <taxon>Insecta</taxon>
        <taxon>Pterygota</taxon>
        <taxon>Neoptera</taxon>
        <taxon>Endopterygota</taxon>
        <taxon>Hymenoptera</taxon>
        <taxon>Apocrita</taxon>
        <taxon>Aculeata</taxon>
        <taxon>Formicoidea</taxon>
        <taxon>Formicidae</taxon>
        <taxon>Myrmicinae</taxon>
        <taxon>Mycetomoellerius</taxon>
    </lineage>
</organism>
<accession>A0A151X085</accession>
<evidence type="ECO:0000313" key="2">
    <source>
        <dbReference type="EMBL" id="KYQ53777.1"/>
    </source>
</evidence>
<dbReference type="EMBL" id="KQ982617">
    <property type="protein sequence ID" value="KYQ53777.1"/>
    <property type="molecule type" value="Genomic_DNA"/>
</dbReference>
<proteinExistence type="predicted"/>
<evidence type="ECO:0000313" key="3">
    <source>
        <dbReference type="Proteomes" id="UP000075809"/>
    </source>
</evidence>
<dbReference type="Pfam" id="PF20700">
    <property type="entry name" value="Mutator"/>
    <property type="match status" value="1"/>
</dbReference>
<feature type="domain" description="Mutator-like transposase" evidence="1">
    <location>
        <begin position="2"/>
        <end position="283"/>
    </location>
</feature>
<dbReference type="InterPro" id="IPR049012">
    <property type="entry name" value="Mutator_transp_dom"/>
</dbReference>
<reference evidence="2 3" key="1">
    <citation type="submission" date="2015-09" db="EMBL/GenBank/DDBJ databases">
        <title>Trachymyrmex zeteki WGS genome.</title>
        <authorList>
            <person name="Nygaard S."/>
            <person name="Hu H."/>
            <person name="Boomsma J."/>
            <person name="Zhang G."/>
        </authorList>
    </citation>
    <scope>NUCLEOTIDE SEQUENCE [LARGE SCALE GENOMIC DNA]</scope>
    <source>
        <strain evidence="2">Tzet28-1</strain>
        <tissue evidence="2">Whole body</tissue>
    </source>
</reference>
<name>A0A151X085_9HYME</name>
<dbReference type="Proteomes" id="UP000075809">
    <property type="component" value="Unassembled WGS sequence"/>
</dbReference>
<sequence>MRVLGLGLAGAQKFCGLMDMPSFLSETTYTRILKSIYESVKTTVDVIFKKAVQEEVENTPNAAGDATSTLTISGDGSWRKRGYTSLFGVSTVVGYYSGKVLDLVVKNSYCKMCESWKNKLNDVEFEEWFETHENECSANHKGSAGKMEVDSIVEIFKRSIEKYNVQYRYYIGDGDSKTYTGVVNSHPYGDIEVIKKECIGHVQKRMGSRLRNLVKTSKQLGGKGKLTGKFIDKLAVYYGLAIRRHSDSVQDMHKAIWATFYHYSSTDANQRHENCPTGEESWCAYQRARRKKRLTSTTTIHFHQLF</sequence>
<dbReference type="AlphaFoldDB" id="A0A151X085"/>
<keyword evidence="3" id="KW-1185">Reference proteome</keyword>